<proteinExistence type="predicted"/>
<keyword evidence="4" id="KW-1185">Reference proteome</keyword>
<feature type="region of interest" description="Disordered" evidence="1">
    <location>
        <begin position="120"/>
        <end position="177"/>
    </location>
</feature>
<feature type="region of interest" description="Disordered" evidence="1">
    <location>
        <begin position="1"/>
        <end position="105"/>
    </location>
</feature>
<evidence type="ECO:0000259" key="2">
    <source>
        <dbReference type="Pfam" id="PF15377"/>
    </source>
</evidence>
<accession>A0A8H3IAI9</accession>
<comment type="caution">
    <text evidence="3">The sequence shown here is derived from an EMBL/GenBank/DDBJ whole genome shotgun (WGS) entry which is preliminary data.</text>
</comment>
<organism evidence="3 4">
    <name type="scientific">Gomphillus americanus</name>
    <dbReference type="NCBI Taxonomy" id="1940652"/>
    <lineage>
        <taxon>Eukaryota</taxon>
        <taxon>Fungi</taxon>
        <taxon>Dikarya</taxon>
        <taxon>Ascomycota</taxon>
        <taxon>Pezizomycotina</taxon>
        <taxon>Lecanoromycetes</taxon>
        <taxon>OSLEUM clade</taxon>
        <taxon>Ostropomycetidae</taxon>
        <taxon>Ostropales</taxon>
        <taxon>Graphidaceae</taxon>
        <taxon>Gomphilloideae</taxon>
        <taxon>Gomphillus</taxon>
    </lineage>
</organism>
<dbReference type="EMBL" id="CAJPDQ010000003">
    <property type="protein sequence ID" value="CAF9906414.1"/>
    <property type="molecule type" value="Genomic_DNA"/>
</dbReference>
<reference evidence="3" key="1">
    <citation type="submission" date="2021-03" db="EMBL/GenBank/DDBJ databases">
        <authorList>
            <person name="Tagirdzhanova G."/>
        </authorList>
    </citation>
    <scope>NUCLEOTIDE SEQUENCE</scope>
</reference>
<evidence type="ECO:0000313" key="4">
    <source>
        <dbReference type="Proteomes" id="UP000664169"/>
    </source>
</evidence>
<evidence type="ECO:0000256" key="1">
    <source>
        <dbReference type="SAM" id="MobiDB-lite"/>
    </source>
</evidence>
<feature type="compositionally biased region" description="Basic residues" evidence="1">
    <location>
        <begin position="162"/>
        <end position="171"/>
    </location>
</feature>
<protein>
    <recommendedName>
        <fullName evidence="2">DUF4604 domain-containing protein</fullName>
    </recommendedName>
</protein>
<dbReference type="AlphaFoldDB" id="A0A8H3IAI9"/>
<gene>
    <name evidence="3" type="ORF">GOMPHAMPRED_004697</name>
</gene>
<evidence type="ECO:0000313" key="3">
    <source>
        <dbReference type="EMBL" id="CAF9906414.1"/>
    </source>
</evidence>
<feature type="compositionally biased region" description="Basic and acidic residues" evidence="1">
    <location>
        <begin position="152"/>
        <end position="161"/>
    </location>
</feature>
<dbReference type="Pfam" id="PF15377">
    <property type="entry name" value="DUF4604"/>
    <property type="match status" value="1"/>
</dbReference>
<feature type="domain" description="DUF4604" evidence="2">
    <location>
        <begin position="6"/>
        <end position="177"/>
    </location>
</feature>
<sequence length="177" mass="19326">MPSKEHLTFESTTPAFLQRLRGEIPSGPSGSSTDPDRHATPQVRARRPRDPADQDDEPVYVDAGTGQTLSLGEIDELKEGSELKKEASEQEVKDDVGSTKEPEVGERATIKAAVYVGHTRRKREVPVVVSGDGNDDGEESGPSNGVTNKRSANRDVKEKDSKVKRKAKKVKLSFDDD</sequence>
<dbReference type="Proteomes" id="UP000664169">
    <property type="component" value="Unassembled WGS sequence"/>
</dbReference>
<dbReference type="InterPro" id="IPR027911">
    <property type="entry name" value="DUF4604"/>
</dbReference>
<dbReference type="OrthoDB" id="5388322at2759"/>
<feature type="compositionally biased region" description="Basic and acidic residues" evidence="1">
    <location>
        <begin position="75"/>
        <end position="105"/>
    </location>
</feature>
<name>A0A8H3IAI9_9LECA</name>